<dbReference type="PANTHER" id="PTHR22663">
    <property type="entry name" value="RING FINGER PROTEIN NARYA-RELATED"/>
    <property type="match status" value="1"/>
</dbReference>
<dbReference type="PANTHER" id="PTHR22663:SF17">
    <property type="entry name" value="RING FINGER PROTEIN NARYA-RELATED"/>
    <property type="match status" value="1"/>
</dbReference>
<reference evidence="3" key="1">
    <citation type="journal article" date="2013" name="Genetics">
        <title>The draft genome and transcriptome of Panagrellus redivivus are shaped by the harsh demands of a free-living lifestyle.</title>
        <authorList>
            <person name="Srinivasan J."/>
            <person name="Dillman A.R."/>
            <person name="Macchietto M.G."/>
            <person name="Heikkinen L."/>
            <person name="Lakso M."/>
            <person name="Fracchia K.M."/>
            <person name="Antoshechkin I."/>
            <person name="Mortazavi A."/>
            <person name="Wong G."/>
            <person name="Sternberg P.W."/>
        </authorList>
    </citation>
    <scope>NUCLEOTIDE SEQUENCE [LARGE SCALE GENOMIC DNA]</scope>
    <source>
        <strain evidence="3">MT8872</strain>
    </source>
</reference>
<dbReference type="WBParaSite" id="Pan_g413.t1">
    <property type="protein sequence ID" value="Pan_g413.t1"/>
    <property type="gene ID" value="Pan_g413"/>
</dbReference>
<feature type="compositionally biased region" description="Basic and acidic residues" evidence="2">
    <location>
        <begin position="116"/>
        <end position="146"/>
    </location>
</feature>
<evidence type="ECO:0000256" key="1">
    <source>
        <dbReference type="ARBA" id="ARBA00023254"/>
    </source>
</evidence>
<evidence type="ECO:0000256" key="2">
    <source>
        <dbReference type="SAM" id="MobiDB-lite"/>
    </source>
</evidence>
<protein>
    <submittedName>
        <fullName evidence="4">RING-type domain-containing protein</fullName>
    </submittedName>
</protein>
<name>A0A7E4ZYS8_PANRE</name>
<keyword evidence="1" id="KW-0469">Meiosis</keyword>
<dbReference type="GO" id="GO:0007129">
    <property type="term" value="P:homologous chromosome pairing at meiosis"/>
    <property type="evidence" value="ECO:0007669"/>
    <property type="project" value="TreeGrafter"/>
</dbReference>
<evidence type="ECO:0000313" key="4">
    <source>
        <dbReference type="WBParaSite" id="Pan_g413.t1"/>
    </source>
</evidence>
<keyword evidence="3" id="KW-1185">Reference proteome</keyword>
<dbReference type="GO" id="GO:0007131">
    <property type="term" value="P:reciprocal meiotic recombination"/>
    <property type="evidence" value="ECO:0007669"/>
    <property type="project" value="InterPro"/>
</dbReference>
<sequence length="187" mass="21470">MSSRPTSLPYWLHCNYCLKFNNACDTHFHVATCGHIGCDNCAKVRMSPICGKCKKKTSKPRPIEQLPPSHSFLFHDFYETIEEEHRNLQDILTFHRDQWQSQFQHRRRRMQAAKDALTRPEEPRSTSRDREPQTGAARDKAAKQKSYEQAIKNSRSAAVGVKEATERVAAAKKMSIKQLLAKNSSLL</sequence>
<dbReference type="GO" id="GO:0019789">
    <property type="term" value="F:SUMO transferase activity"/>
    <property type="evidence" value="ECO:0007669"/>
    <property type="project" value="InterPro"/>
</dbReference>
<dbReference type="AlphaFoldDB" id="A0A7E4ZYS8"/>
<organism evidence="3 4">
    <name type="scientific">Panagrellus redivivus</name>
    <name type="common">Microworm</name>
    <dbReference type="NCBI Taxonomy" id="6233"/>
    <lineage>
        <taxon>Eukaryota</taxon>
        <taxon>Metazoa</taxon>
        <taxon>Ecdysozoa</taxon>
        <taxon>Nematoda</taxon>
        <taxon>Chromadorea</taxon>
        <taxon>Rhabditida</taxon>
        <taxon>Tylenchina</taxon>
        <taxon>Panagrolaimomorpha</taxon>
        <taxon>Panagrolaimoidea</taxon>
        <taxon>Panagrolaimidae</taxon>
        <taxon>Panagrellus</taxon>
    </lineage>
</organism>
<dbReference type="GO" id="GO:0016925">
    <property type="term" value="P:protein sumoylation"/>
    <property type="evidence" value="ECO:0007669"/>
    <property type="project" value="TreeGrafter"/>
</dbReference>
<proteinExistence type="predicted"/>
<evidence type="ECO:0000313" key="3">
    <source>
        <dbReference type="Proteomes" id="UP000492821"/>
    </source>
</evidence>
<accession>A0A7E4ZYS8</accession>
<dbReference type="Proteomes" id="UP000492821">
    <property type="component" value="Unassembled WGS sequence"/>
</dbReference>
<dbReference type="InterPro" id="IPR042123">
    <property type="entry name" value="Zip3/RNF212-like"/>
</dbReference>
<feature type="region of interest" description="Disordered" evidence="2">
    <location>
        <begin position="108"/>
        <end position="167"/>
    </location>
</feature>
<reference evidence="4" key="2">
    <citation type="submission" date="2020-10" db="UniProtKB">
        <authorList>
            <consortium name="WormBaseParasite"/>
        </authorList>
    </citation>
    <scope>IDENTIFICATION</scope>
</reference>
<dbReference type="GO" id="GO:0000795">
    <property type="term" value="C:synaptonemal complex"/>
    <property type="evidence" value="ECO:0007669"/>
    <property type="project" value="InterPro"/>
</dbReference>